<name>A0A1E5IJR6_ENDTX</name>
<comment type="cofactor">
    <cofactor evidence="1">
        <name>Fe(3+)</name>
        <dbReference type="ChEBI" id="CHEBI:29034"/>
    </cofactor>
</comment>
<dbReference type="InterPro" id="IPR024934">
    <property type="entry name" value="Rubredoxin-like_dom"/>
</dbReference>
<keyword evidence="5" id="KW-0408">Iron</keyword>
<dbReference type="PROSITE" id="PS50903">
    <property type="entry name" value="RUBREDOXIN_LIKE"/>
    <property type="match status" value="1"/>
</dbReference>
<dbReference type="Pfam" id="PF21349">
    <property type="entry name" value="RUBY_RBDX"/>
    <property type="match status" value="1"/>
</dbReference>
<dbReference type="PROSITE" id="PS50905">
    <property type="entry name" value="FERRITIN_LIKE"/>
    <property type="match status" value="1"/>
</dbReference>
<proteinExistence type="predicted"/>
<evidence type="ECO:0000259" key="7">
    <source>
        <dbReference type="PROSITE" id="PS50905"/>
    </source>
</evidence>
<evidence type="ECO:0000313" key="8">
    <source>
        <dbReference type="EMBL" id="OEG70198.1"/>
    </source>
</evidence>
<dbReference type="PANTHER" id="PTHR43865:SF1">
    <property type="entry name" value="RUBRERYTHRIN-RELATED"/>
    <property type="match status" value="1"/>
</dbReference>
<evidence type="ECO:0000256" key="4">
    <source>
        <dbReference type="ARBA" id="ARBA00022982"/>
    </source>
</evidence>
<evidence type="ECO:0000259" key="6">
    <source>
        <dbReference type="PROSITE" id="PS50903"/>
    </source>
</evidence>
<dbReference type="InterPro" id="IPR012347">
    <property type="entry name" value="Ferritin-like"/>
</dbReference>
<comment type="caution">
    <text evidence="8">The sequence shown here is derived from an EMBL/GenBank/DDBJ whole genome shotgun (WGS) entry which is preliminary data.</text>
</comment>
<keyword evidence="2" id="KW-0813">Transport</keyword>
<dbReference type="InterPro" id="IPR003251">
    <property type="entry name" value="Rr_diiron-bd_dom"/>
</dbReference>
<dbReference type="EMBL" id="LNVX01000433">
    <property type="protein sequence ID" value="OEG70198.1"/>
    <property type="molecule type" value="Genomic_DNA"/>
</dbReference>
<dbReference type="Gene3D" id="1.20.1260.10">
    <property type="match status" value="1"/>
</dbReference>
<dbReference type="Pfam" id="PF02915">
    <property type="entry name" value="Rubrerythrin"/>
    <property type="match status" value="1"/>
</dbReference>
<evidence type="ECO:0000313" key="9">
    <source>
        <dbReference type="Proteomes" id="UP000095237"/>
    </source>
</evidence>
<organism evidence="8 9">
    <name type="scientific">Endomicrobium trichonymphae</name>
    <dbReference type="NCBI Taxonomy" id="1408204"/>
    <lineage>
        <taxon>Bacteria</taxon>
        <taxon>Pseudomonadati</taxon>
        <taxon>Elusimicrobiota</taxon>
        <taxon>Endomicrobiia</taxon>
        <taxon>Endomicrobiales</taxon>
        <taxon>Endomicrobiaceae</taxon>
        <taxon>Candidatus Endomicrobiellum</taxon>
    </lineage>
</organism>
<dbReference type="GO" id="GO:0016491">
    <property type="term" value="F:oxidoreductase activity"/>
    <property type="evidence" value="ECO:0007669"/>
    <property type="project" value="InterPro"/>
</dbReference>
<dbReference type="InterPro" id="IPR048574">
    <property type="entry name" value="RUBY_RBDX"/>
</dbReference>
<reference evidence="8 9" key="1">
    <citation type="submission" date="2015-11" db="EMBL/GenBank/DDBJ databases">
        <title>Evidence for parallel genomic evolution in an endosymbiosis of termite gut flagellates.</title>
        <authorList>
            <person name="Zheng H."/>
        </authorList>
    </citation>
    <scope>NUCLEOTIDE SEQUENCE [LARGE SCALE GENOMIC DNA]</scope>
    <source>
        <strain evidence="8 9">CET450</strain>
    </source>
</reference>
<evidence type="ECO:0000256" key="1">
    <source>
        <dbReference type="ARBA" id="ARBA00001965"/>
    </source>
</evidence>
<protein>
    <submittedName>
        <fullName evidence="8">Rubrerythrin</fullName>
    </submittedName>
</protein>
<feature type="domain" description="Ferritin-like diiron" evidence="7">
    <location>
        <begin position="4"/>
        <end position="147"/>
    </location>
</feature>
<dbReference type="PANTHER" id="PTHR43865">
    <property type="entry name" value="RUBRERYTHRIN-RELATED"/>
    <property type="match status" value="1"/>
</dbReference>
<evidence type="ECO:0000256" key="5">
    <source>
        <dbReference type="ARBA" id="ARBA00023004"/>
    </source>
</evidence>
<dbReference type="InterPro" id="IPR009078">
    <property type="entry name" value="Ferritin-like_SF"/>
</dbReference>
<gene>
    <name evidence="8" type="ORF">ATZ36_05685</name>
</gene>
<keyword evidence="9" id="KW-1185">Reference proteome</keyword>
<keyword evidence="4" id="KW-0249">Electron transport</keyword>
<dbReference type="CDD" id="cd01041">
    <property type="entry name" value="Rubrerythrin"/>
    <property type="match status" value="1"/>
</dbReference>
<feature type="domain" description="Rubredoxin-like" evidence="6">
    <location>
        <begin position="154"/>
        <end position="188"/>
    </location>
</feature>
<dbReference type="SUPFAM" id="SSF47240">
    <property type="entry name" value="Ferritin-like"/>
    <property type="match status" value="1"/>
</dbReference>
<keyword evidence="3" id="KW-0479">Metal-binding</keyword>
<feature type="non-terminal residue" evidence="8">
    <location>
        <position position="189"/>
    </location>
</feature>
<dbReference type="InterPro" id="IPR052364">
    <property type="entry name" value="Rubrerythrin"/>
</dbReference>
<dbReference type="NCBIfam" id="NF045767">
    <property type="entry name" value="RuberyRbr"/>
    <property type="match status" value="1"/>
</dbReference>
<dbReference type="AlphaFoldDB" id="A0A1E5IJR6"/>
<dbReference type="InterPro" id="IPR009040">
    <property type="entry name" value="Ferritin-like_diiron"/>
</dbReference>
<evidence type="ECO:0000256" key="2">
    <source>
        <dbReference type="ARBA" id="ARBA00022448"/>
    </source>
</evidence>
<dbReference type="GO" id="GO:0005506">
    <property type="term" value="F:iron ion binding"/>
    <property type="evidence" value="ECO:0007669"/>
    <property type="project" value="InterPro"/>
</dbReference>
<sequence length="189" mass="21423">MAKSIKGTKTEKHLLESFAGESQARMRYTYFASKAKKEGFEQISAVFTEIADNEKEHAKRFFKFLEGGCVEITGTFPAGIISSTIENLRVSAAGENEEHSKIYPEVAGLADEEGFPEVAECFRRVAIAEKHHETRYLALLNNLENGRIFKKDVVVKWRCRNCGYVYESKEALERCPACLHPKAYMEELS</sequence>
<dbReference type="SUPFAM" id="SSF57802">
    <property type="entry name" value="Rubredoxin-like"/>
    <property type="match status" value="1"/>
</dbReference>
<accession>A0A1E5IJR6</accession>
<dbReference type="Gene3D" id="2.20.28.10">
    <property type="match status" value="1"/>
</dbReference>
<dbReference type="Proteomes" id="UP000095237">
    <property type="component" value="Unassembled WGS sequence"/>
</dbReference>
<dbReference type="CDD" id="cd00729">
    <property type="entry name" value="rubredoxin_SM"/>
    <property type="match status" value="1"/>
</dbReference>
<evidence type="ECO:0000256" key="3">
    <source>
        <dbReference type="ARBA" id="ARBA00022723"/>
    </source>
</evidence>